<sequence length="114" mass="12299">MDNDTNLWLIGGKGTVGAVLLLKWDWGATNNVSRGVCGAAEMYTLGDDGMLVLRQQEIVFPVPVQERAAPEFHQPRSVVLGEDCENPEGTLPLGINDLSDVARRSMASMGLDEA</sequence>
<dbReference type="Proteomes" id="UP001610335">
    <property type="component" value="Unassembled WGS sequence"/>
</dbReference>
<name>A0ABR4IC18_9EURO</name>
<evidence type="ECO:0000313" key="1">
    <source>
        <dbReference type="EMBL" id="KAL2825285.1"/>
    </source>
</evidence>
<protein>
    <submittedName>
        <fullName evidence="1">Uncharacterized protein</fullName>
    </submittedName>
</protein>
<comment type="caution">
    <text evidence="1">The sequence shown here is derived from an EMBL/GenBank/DDBJ whole genome shotgun (WGS) entry which is preliminary data.</text>
</comment>
<reference evidence="1 2" key="1">
    <citation type="submission" date="2024-07" db="EMBL/GenBank/DDBJ databases">
        <title>Section-level genome sequencing and comparative genomics of Aspergillus sections Usti and Cavernicolus.</title>
        <authorList>
            <consortium name="Lawrence Berkeley National Laboratory"/>
            <person name="Nybo J.L."/>
            <person name="Vesth T.C."/>
            <person name="Theobald S."/>
            <person name="Frisvad J.C."/>
            <person name="Larsen T.O."/>
            <person name="Kjaerboelling I."/>
            <person name="Rothschild-Mancinelli K."/>
            <person name="Lyhne E.K."/>
            <person name="Kogle M.E."/>
            <person name="Barry K."/>
            <person name="Clum A."/>
            <person name="Na H."/>
            <person name="Ledsgaard L."/>
            <person name="Lin J."/>
            <person name="Lipzen A."/>
            <person name="Kuo A."/>
            <person name="Riley R."/>
            <person name="Mondo S."/>
            <person name="LaButti K."/>
            <person name="Haridas S."/>
            <person name="Pangalinan J."/>
            <person name="Salamov A.A."/>
            <person name="Simmons B.A."/>
            <person name="Magnuson J.K."/>
            <person name="Chen J."/>
            <person name="Drula E."/>
            <person name="Henrissat B."/>
            <person name="Wiebenga A."/>
            <person name="Lubbers R.J."/>
            <person name="Gomes A.C."/>
            <person name="Makela M.R."/>
            <person name="Stajich J."/>
            <person name="Grigoriev I.V."/>
            <person name="Mortensen U.H."/>
            <person name="De vries R.P."/>
            <person name="Baker S.E."/>
            <person name="Andersen M.R."/>
        </authorList>
    </citation>
    <scope>NUCLEOTIDE SEQUENCE [LARGE SCALE GENOMIC DNA]</scope>
    <source>
        <strain evidence="1 2">CBS 600.67</strain>
    </source>
</reference>
<accession>A0ABR4IC18</accession>
<proteinExistence type="predicted"/>
<organism evidence="1 2">
    <name type="scientific">Aspergillus cavernicola</name>
    <dbReference type="NCBI Taxonomy" id="176166"/>
    <lineage>
        <taxon>Eukaryota</taxon>
        <taxon>Fungi</taxon>
        <taxon>Dikarya</taxon>
        <taxon>Ascomycota</taxon>
        <taxon>Pezizomycotina</taxon>
        <taxon>Eurotiomycetes</taxon>
        <taxon>Eurotiomycetidae</taxon>
        <taxon>Eurotiales</taxon>
        <taxon>Aspergillaceae</taxon>
        <taxon>Aspergillus</taxon>
        <taxon>Aspergillus subgen. Nidulantes</taxon>
    </lineage>
</organism>
<gene>
    <name evidence="1" type="ORF">BDW59DRAFT_161765</name>
</gene>
<dbReference type="EMBL" id="JBFXLS010000037">
    <property type="protein sequence ID" value="KAL2825285.1"/>
    <property type="molecule type" value="Genomic_DNA"/>
</dbReference>
<evidence type="ECO:0000313" key="2">
    <source>
        <dbReference type="Proteomes" id="UP001610335"/>
    </source>
</evidence>
<keyword evidence="2" id="KW-1185">Reference proteome</keyword>